<dbReference type="PANTHER" id="PTHR33223">
    <property type="entry name" value="CCHC-TYPE DOMAIN-CONTAINING PROTEIN"/>
    <property type="match status" value="1"/>
</dbReference>
<evidence type="ECO:0000256" key="1">
    <source>
        <dbReference type="SAM" id="MobiDB-lite"/>
    </source>
</evidence>
<organism evidence="3 4">
    <name type="scientific">Linum trigynum</name>
    <dbReference type="NCBI Taxonomy" id="586398"/>
    <lineage>
        <taxon>Eukaryota</taxon>
        <taxon>Viridiplantae</taxon>
        <taxon>Streptophyta</taxon>
        <taxon>Embryophyta</taxon>
        <taxon>Tracheophyta</taxon>
        <taxon>Spermatophyta</taxon>
        <taxon>Magnoliopsida</taxon>
        <taxon>eudicotyledons</taxon>
        <taxon>Gunneridae</taxon>
        <taxon>Pentapetalae</taxon>
        <taxon>rosids</taxon>
        <taxon>fabids</taxon>
        <taxon>Malpighiales</taxon>
        <taxon>Linaceae</taxon>
        <taxon>Linum</taxon>
    </lineage>
</organism>
<keyword evidence="4" id="KW-1185">Reference proteome</keyword>
<feature type="region of interest" description="Disordered" evidence="1">
    <location>
        <begin position="1"/>
        <end position="81"/>
    </location>
</feature>
<reference evidence="3 4" key="1">
    <citation type="submission" date="2024-04" db="EMBL/GenBank/DDBJ databases">
        <authorList>
            <person name="Fracassetti M."/>
        </authorList>
    </citation>
    <scope>NUCLEOTIDE SEQUENCE [LARGE SCALE GENOMIC DNA]</scope>
</reference>
<protein>
    <recommendedName>
        <fullName evidence="2">Retrotransposon gag domain-containing protein</fullName>
    </recommendedName>
</protein>
<feature type="domain" description="Retrotransposon gag" evidence="2">
    <location>
        <begin position="163"/>
        <end position="248"/>
    </location>
</feature>
<feature type="region of interest" description="Disordered" evidence="1">
    <location>
        <begin position="289"/>
        <end position="318"/>
    </location>
</feature>
<dbReference type="Proteomes" id="UP001497516">
    <property type="component" value="Chromosome 3"/>
</dbReference>
<evidence type="ECO:0000313" key="3">
    <source>
        <dbReference type="EMBL" id="CAL1379066.1"/>
    </source>
</evidence>
<feature type="compositionally biased region" description="Low complexity" evidence="1">
    <location>
        <begin position="306"/>
        <end position="318"/>
    </location>
</feature>
<accession>A0AAV2DZG7</accession>
<gene>
    <name evidence="3" type="ORF">LTRI10_LOCUS20609</name>
</gene>
<proteinExistence type="predicted"/>
<evidence type="ECO:0000313" key="4">
    <source>
        <dbReference type="Proteomes" id="UP001497516"/>
    </source>
</evidence>
<feature type="compositionally biased region" description="Polar residues" evidence="1">
    <location>
        <begin position="1"/>
        <end position="13"/>
    </location>
</feature>
<dbReference type="EMBL" id="OZ034816">
    <property type="protein sequence ID" value="CAL1379066.1"/>
    <property type="molecule type" value="Genomic_DNA"/>
</dbReference>
<dbReference type="AlphaFoldDB" id="A0AAV2DZG7"/>
<dbReference type="Pfam" id="PF03732">
    <property type="entry name" value="Retrotrans_gag"/>
    <property type="match status" value="1"/>
</dbReference>
<feature type="compositionally biased region" description="Pro residues" evidence="1">
    <location>
        <begin position="114"/>
        <end position="124"/>
    </location>
</feature>
<sequence length="318" mass="35451">MESQSSLHPQTGSGVRDKEPAPPPSVEELQAQVEQLKAQVQDLTSAPPPTHRLHASYSHQPKTIGGSDYPNGTSIPPTPPQPGVLSYLEAHLTPSFMEDPGHGEPLARSVLDQPNPPPPPPPPNFQMPLHLLEYYGTSNPEDHLSAFQILMPFMGASEATMCKLFPTALRGVAFQWYTQLRNGIFTSFEEFATLFRANFFAHKRPNVDVSHLMSTKQREYENLKEYYSQFSMIVVRVTNLTTENATHALVFGTSNSLLRASLIKRSPRNMMDLQEKVSKYIALDETLQEAAPPKRARSPQKKETRTLSSTSSRLTIVS</sequence>
<dbReference type="PANTHER" id="PTHR33223:SF10">
    <property type="entry name" value="AMINOTRANSFERASE-LIKE PLANT MOBILE DOMAIN-CONTAINING PROTEIN"/>
    <property type="match status" value="1"/>
</dbReference>
<name>A0AAV2DZG7_9ROSI</name>
<dbReference type="InterPro" id="IPR005162">
    <property type="entry name" value="Retrotrans_gag_dom"/>
</dbReference>
<evidence type="ECO:0000259" key="2">
    <source>
        <dbReference type="Pfam" id="PF03732"/>
    </source>
</evidence>
<feature type="region of interest" description="Disordered" evidence="1">
    <location>
        <begin position="94"/>
        <end position="124"/>
    </location>
</feature>